<accession>A0A3M7PYK1</accession>
<dbReference type="AlphaFoldDB" id="A0A3M7PYK1"/>
<dbReference type="InterPro" id="IPR047138">
    <property type="entry name" value="RHPN1_2"/>
</dbReference>
<dbReference type="InterPro" id="IPR001478">
    <property type="entry name" value="PDZ"/>
</dbReference>
<proteinExistence type="predicted"/>
<dbReference type="Pfam" id="PF00595">
    <property type="entry name" value="PDZ"/>
    <property type="match status" value="1"/>
</dbReference>
<organism evidence="3 4">
    <name type="scientific">Brachionus plicatilis</name>
    <name type="common">Marine rotifer</name>
    <name type="synonym">Brachionus muelleri</name>
    <dbReference type="NCBI Taxonomy" id="10195"/>
    <lineage>
        <taxon>Eukaryota</taxon>
        <taxon>Metazoa</taxon>
        <taxon>Spiralia</taxon>
        <taxon>Gnathifera</taxon>
        <taxon>Rotifera</taxon>
        <taxon>Eurotatoria</taxon>
        <taxon>Monogononta</taxon>
        <taxon>Pseudotrocha</taxon>
        <taxon>Ploima</taxon>
        <taxon>Brachionidae</taxon>
        <taxon>Brachionus</taxon>
    </lineage>
</organism>
<dbReference type="STRING" id="10195.A0A3M7PYK1"/>
<dbReference type="Proteomes" id="UP000276133">
    <property type="component" value="Unassembled WGS sequence"/>
</dbReference>
<comment type="caution">
    <text evidence="3">The sequence shown here is derived from an EMBL/GenBank/DDBJ whole genome shotgun (WGS) entry which is preliminary data.</text>
</comment>
<dbReference type="PANTHER" id="PTHR23031">
    <property type="entry name" value="RHOPHILIN"/>
    <property type="match status" value="1"/>
</dbReference>
<evidence type="ECO:0000256" key="1">
    <source>
        <dbReference type="SAM" id="MobiDB-lite"/>
    </source>
</evidence>
<evidence type="ECO:0000313" key="3">
    <source>
        <dbReference type="EMBL" id="RNA04093.1"/>
    </source>
</evidence>
<keyword evidence="4" id="KW-1185">Reference proteome</keyword>
<dbReference type="EMBL" id="REGN01008240">
    <property type="protein sequence ID" value="RNA04093.1"/>
    <property type="molecule type" value="Genomic_DNA"/>
</dbReference>
<reference evidence="3 4" key="1">
    <citation type="journal article" date="2018" name="Sci. Rep.">
        <title>Genomic signatures of local adaptation to the degree of environmental predictability in rotifers.</title>
        <authorList>
            <person name="Franch-Gras L."/>
            <person name="Hahn C."/>
            <person name="Garcia-Roger E.M."/>
            <person name="Carmona M.J."/>
            <person name="Serra M."/>
            <person name="Gomez A."/>
        </authorList>
    </citation>
    <scope>NUCLEOTIDE SEQUENCE [LARGE SCALE GENOMIC DNA]</scope>
    <source>
        <strain evidence="3">HYR1</strain>
    </source>
</reference>
<feature type="compositionally biased region" description="Basic residues" evidence="1">
    <location>
        <begin position="274"/>
        <end position="290"/>
    </location>
</feature>
<dbReference type="GO" id="GO:0051497">
    <property type="term" value="P:negative regulation of stress fiber assembly"/>
    <property type="evidence" value="ECO:0007669"/>
    <property type="project" value="TreeGrafter"/>
</dbReference>
<dbReference type="InterPro" id="IPR036034">
    <property type="entry name" value="PDZ_sf"/>
</dbReference>
<evidence type="ECO:0000313" key="4">
    <source>
        <dbReference type="Proteomes" id="UP000276133"/>
    </source>
</evidence>
<dbReference type="PROSITE" id="PS50106">
    <property type="entry name" value="PDZ"/>
    <property type="match status" value="1"/>
</dbReference>
<sequence length="649" mass="75268">MNRSLFNSNLNWPEDFGFWIYGAGPTYVIYVDKDSIAAKSGISPGDKIIELDQQNVSDYSSDSLKSMVRSSTNIPPFLSVQSALRHTQLVSNKNFGIGSNPFGFSYNGSLPVVVDGIELNDSAYLSGLRKGDIIISANNILIKDSNTLKNILDANKIIDLKYIPISQEKVSKFASSGSKSYFELDTVQKFYETVDKYFMHDKMKRDFLLNEIAKYNQFGDIESLGLSLSKVLVNSDERKFISLLKPLISPSHFQQLESFIMTRPDHQLKQTNSFRRRKKSKRSSSRKRHQNSSESSEDSEEFDKKIYADIGKNDRRTLKKIISSYNKSKNFDKLYHNVAKMCQSKSKPELWDYVCPMLDCEHRLCLKERLMKKSCPKIDMTVCCSPQKTIKRPKVYFVESCEPVYCEPKLFRSKIYSSAPSIDCSVKDKFSFLMEQLKCHLNSRECMCVKQALCDYQRNKNFCEFLYKVNRIFNTANKRSLWSKLVCFLDEHDQDYANNQYHSALSQKLDRSRSNLANCSCSRTSLKNPKYFKNTLAFSDREPKPRSKSLFRWEPDSDEELEWKNDRFTQKLNFAQTAMSDHEYFVYDTDTEIYESEEQNFEFDVDRTSNNFMQKLNFDDANRIPIYSKSFSNFNKWKAESICGGNSSA</sequence>
<name>A0A3M7PYK1_BRAPC</name>
<feature type="domain" description="PDZ" evidence="2">
    <location>
        <begin position="1"/>
        <end position="71"/>
    </location>
</feature>
<protein>
    <submittedName>
        <fullName evidence="3">Delphilin-like</fullName>
    </submittedName>
</protein>
<gene>
    <name evidence="3" type="ORF">BpHYR1_014527</name>
</gene>
<dbReference type="Gene3D" id="2.30.42.10">
    <property type="match status" value="2"/>
</dbReference>
<dbReference type="Gene3D" id="1.20.1160.20">
    <property type="match status" value="2"/>
</dbReference>
<evidence type="ECO:0000259" key="2">
    <source>
        <dbReference type="PROSITE" id="PS50106"/>
    </source>
</evidence>
<feature type="region of interest" description="Disordered" evidence="1">
    <location>
        <begin position="270"/>
        <end position="299"/>
    </location>
</feature>
<dbReference type="OrthoDB" id="410721at2759"/>
<dbReference type="SMART" id="SM00228">
    <property type="entry name" value="PDZ"/>
    <property type="match status" value="2"/>
</dbReference>
<dbReference type="SUPFAM" id="SSF50156">
    <property type="entry name" value="PDZ domain-like"/>
    <property type="match status" value="2"/>
</dbReference>
<dbReference type="PANTHER" id="PTHR23031:SF15">
    <property type="entry name" value="LD12055P"/>
    <property type="match status" value="1"/>
</dbReference>